<accession>B9RCI5</accession>
<dbReference type="EMBL" id="EQ973774">
    <property type="protein sequence ID" value="EEF51256.1"/>
    <property type="molecule type" value="Genomic_DNA"/>
</dbReference>
<feature type="compositionally biased region" description="Polar residues" evidence="1">
    <location>
        <begin position="162"/>
        <end position="174"/>
    </location>
</feature>
<gene>
    <name evidence="2" type="ORF">RCOM_1689270</name>
</gene>
<name>B9RCI5_RICCO</name>
<feature type="compositionally biased region" description="Polar residues" evidence="1">
    <location>
        <begin position="570"/>
        <end position="583"/>
    </location>
</feature>
<feature type="region of interest" description="Disordered" evidence="1">
    <location>
        <begin position="368"/>
        <end position="397"/>
    </location>
</feature>
<dbReference type="PANTHER" id="PTHR36723">
    <property type="entry name" value="F22C12.19"/>
    <property type="match status" value="1"/>
</dbReference>
<dbReference type="InParanoid" id="B9RCI5"/>
<reference evidence="3" key="1">
    <citation type="journal article" date="2010" name="Nat. Biotechnol.">
        <title>Draft genome sequence of the oilseed species Ricinus communis.</title>
        <authorList>
            <person name="Chan A.P."/>
            <person name="Crabtree J."/>
            <person name="Zhao Q."/>
            <person name="Lorenzi H."/>
            <person name="Orvis J."/>
            <person name="Puiu D."/>
            <person name="Melake-Berhan A."/>
            <person name="Jones K.M."/>
            <person name="Redman J."/>
            <person name="Chen G."/>
            <person name="Cahoon E.B."/>
            <person name="Gedil M."/>
            <person name="Stanke M."/>
            <person name="Haas B.J."/>
            <person name="Wortman J.R."/>
            <person name="Fraser-Liggett C.M."/>
            <person name="Ravel J."/>
            <person name="Rabinowicz P.D."/>
        </authorList>
    </citation>
    <scope>NUCLEOTIDE SEQUENCE [LARGE SCALE GENOMIC DNA]</scope>
    <source>
        <strain evidence="3">cv. Hale</strain>
    </source>
</reference>
<dbReference type="PANTHER" id="PTHR36723:SF1">
    <property type="entry name" value="F22C12.19"/>
    <property type="match status" value="1"/>
</dbReference>
<feature type="region of interest" description="Disordered" evidence="1">
    <location>
        <begin position="567"/>
        <end position="587"/>
    </location>
</feature>
<dbReference type="FunCoup" id="B9RCI5">
    <property type="interactions" value="1195"/>
</dbReference>
<evidence type="ECO:0000256" key="1">
    <source>
        <dbReference type="SAM" id="MobiDB-lite"/>
    </source>
</evidence>
<dbReference type="STRING" id="3988.B9RCI5"/>
<sequence>MDAVELNYPVALAAAAGAAPELFGGRDRVTVMEAEAEVELCNSLLSEKDATSAVNSLESTPLNKVPAPELCQHTSHRPSFPSEDVSKQLHFGSAKIPSWIPRHEEVQVQRKVGQVSRSGSGCSKRPRVTLLEDTTDPATIDNAKEACSKQVSHPIKCESNEKTQSAKQRNNFSSKRGDRRNSKVLTKTKYDSFSVKASLASFSSAAAGNNFFGLYGLKTDVHDITKLVDDLSLDDLLQGIYECPKLGKDKGKKATNTTESVLHSVRKACSILQLTRSAQFQNFAEIDSCSNEIIPTGQTTSISIVGNGDNGDSSMTELCSYNKESCSKRESSANFLNLSFEQPKGTLERLALPPPKDLEALLLDAAKPAVSSRNAPDPRPGKQASRRPSLPPFPWSHTFGGNCRTNSDANKLLTSRSTCQGRWVKLGNTFNSLGIVPKYTSLTLPSSLGTDFIKESGSDLKNHRKVGQCPRLLAAAQTLYDIATSTSRLNQDGMVKWPKKPSQKVMKARKSKSAEKPEDIFAPSTLVMGSDQMEKNSVDHTLTSKRLKLSTIENKNYLSHVNGVRKGPINWSTPKSSRSSPNKSVRDSTACIVKQSCMTPPPAKVLHRSCNGQQKFHKLIRTDWNRECDRQD</sequence>
<organism evidence="2 3">
    <name type="scientific">Ricinus communis</name>
    <name type="common">Castor bean</name>
    <dbReference type="NCBI Taxonomy" id="3988"/>
    <lineage>
        <taxon>Eukaryota</taxon>
        <taxon>Viridiplantae</taxon>
        <taxon>Streptophyta</taxon>
        <taxon>Embryophyta</taxon>
        <taxon>Tracheophyta</taxon>
        <taxon>Spermatophyta</taxon>
        <taxon>Magnoliopsida</taxon>
        <taxon>eudicotyledons</taxon>
        <taxon>Gunneridae</taxon>
        <taxon>Pentapetalae</taxon>
        <taxon>rosids</taxon>
        <taxon>fabids</taxon>
        <taxon>Malpighiales</taxon>
        <taxon>Euphorbiaceae</taxon>
        <taxon>Acalyphoideae</taxon>
        <taxon>Acalypheae</taxon>
        <taxon>Ricinus</taxon>
    </lineage>
</organism>
<evidence type="ECO:0000313" key="3">
    <source>
        <dbReference type="Proteomes" id="UP000008311"/>
    </source>
</evidence>
<proteinExistence type="predicted"/>
<keyword evidence="3" id="KW-1185">Reference proteome</keyword>
<evidence type="ECO:0000313" key="2">
    <source>
        <dbReference type="EMBL" id="EEF51256.1"/>
    </source>
</evidence>
<feature type="compositionally biased region" description="Basic residues" evidence="1">
    <location>
        <begin position="497"/>
        <end position="511"/>
    </location>
</feature>
<feature type="region of interest" description="Disordered" evidence="1">
    <location>
        <begin position="151"/>
        <end position="183"/>
    </location>
</feature>
<feature type="region of interest" description="Disordered" evidence="1">
    <location>
        <begin position="497"/>
        <end position="516"/>
    </location>
</feature>
<dbReference type="AlphaFoldDB" id="B9RCI5"/>
<dbReference type="Proteomes" id="UP000008311">
    <property type="component" value="Unassembled WGS sequence"/>
</dbReference>
<dbReference type="eggNOG" id="ENOG502QVBJ">
    <property type="taxonomic scope" value="Eukaryota"/>
</dbReference>
<protein>
    <submittedName>
        <fullName evidence="2">Uncharacterized protein</fullName>
    </submittedName>
</protein>